<name>A0ABP1PRV6_9HEXA</name>
<keyword evidence="3" id="KW-0962">Peroxisome biogenesis</keyword>
<feature type="compositionally biased region" description="Basic and acidic residues" evidence="4">
    <location>
        <begin position="98"/>
        <end position="114"/>
    </location>
</feature>
<dbReference type="Proteomes" id="UP001642540">
    <property type="component" value="Unassembled WGS sequence"/>
</dbReference>
<evidence type="ECO:0000256" key="1">
    <source>
        <dbReference type="ARBA" id="ARBA00009505"/>
    </source>
</evidence>
<evidence type="ECO:0000256" key="2">
    <source>
        <dbReference type="ARBA" id="ARBA00018577"/>
    </source>
</evidence>
<dbReference type="EMBL" id="CAXLJM020000006">
    <property type="protein sequence ID" value="CAL8071581.1"/>
    <property type="molecule type" value="Genomic_DNA"/>
</dbReference>
<keyword evidence="6" id="KW-1185">Reference proteome</keyword>
<gene>
    <name evidence="5" type="ORF">ODALV1_LOCUS1783</name>
</gene>
<organism evidence="5 6">
    <name type="scientific">Orchesella dallaii</name>
    <dbReference type="NCBI Taxonomy" id="48710"/>
    <lineage>
        <taxon>Eukaryota</taxon>
        <taxon>Metazoa</taxon>
        <taxon>Ecdysozoa</taxon>
        <taxon>Arthropoda</taxon>
        <taxon>Hexapoda</taxon>
        <taxon>Collembola</taxon>
        <taxon>Entomobryomorpha</taxon>
        <taxon>Entomobryoidea</taxon>
        <taxon>Orchesellidae</taxon>
        <taxon>Orchesellinae</taxon>
        <taxon>Orchesella</taxon>
    </lineage>
</organism>
<comment type="subcellular location">
    <subcellularLocation>
        <location evidence="3">Peroxisome membrane</location>
    </subcellularLocation>
</comment>
<comment type="similarity">
    <text evidence="1 3">Belongs to the peroxin-16 family.</text>
</comment>
<proteinExistence type="inferred from homology"/>
<evidence type="ECO:0000313" key="6">
    <source>
        <dbReference type="Proteomes" id="UP001642540"/>
    </source>
</evidence>
<accession>A0ABP1PRV6</accession>
<keyword evidence="3" id="KW-0576">Peroxisome</keyword>
<dbReference type="Pfam" id="PF08610">
    <property type="entry name" value="Pex16"/>
    <property type="match status" value="1"/>
</dbReference>
<dbReference type="InterPro" id="IPR013919">
    <property type="entry name" value="Pex16"/>
</dbReference>
<evidence type="ECO:0000313" key="5">
    <source>
        <dbReference type="EMBL" id="CAL8071581.1"/>
    </source>
</evidence>
<protein>
    <recommendedName>
        <fullName evidence="2 3">Peroxisomal membrane protein PEX16</fullName>
    </recommendedName>
</protein>
<dbReference type="PANTHER" id="PTHR13299">
    <property type="entry name" value="PEROXISOMAL MEMBRANE PROTEIN PEX16"/>
    <property type="match status" value="1"/>
</dbReference>
<comment type="caution">
    <text evidence="5">The sequence shown here is derived from an EMBL/GenBank/DDBJ whole genome shotgun (WGS) entry which is preliminary data.</text>
</comment>
<dbReference type="PANTHER" id="PTHR13299:SF0">
    <property type="entry name" value="PEROXISOMAL MEMBRANE PROTEIN PEX16"/>
    <property type="match status" value="1"/>
</dbReference>
<evidence type="ECO:0000256" key="3">
    <source>
        <dbReference type="RuleBase" id="RU365003"/>
    </source>
</evidence>
<reference evidence="5 6" key="1">
    <citation type="submission" date="2024-08" db="EMBL/GenBank/DDBJ databases">
        <authorList>
            <person name="Cucini C."/>
            <person name="Frati F."/>
        </authorList>
    </citation>
    <scope>NUCLEOTIDE SEQUENCE [LARGE SCALE GENOMIC DNA]</scope>
</reference>
<evidence type="ECO:0000256" key="4">
    <source>
        <dbReference type="SAM" id="MobiDB-lite"/>
    </source>
</evidence>
<feature type="region of interest" description="Disordered" evidence="4">
    <location>
        <begin position="98"/>
        <end position="121"/>
    </location>
</feature>
<sequence length="376" mass="42897">MACSGGNYNFKLELGALKQQLNLTLKDYKGWIARNPNRASDVESFFKILAYLLPGRIRGNSTVLPELLYSTANVISFWHDNILRKELELAAQRARAERLAPRDHQNGRVSHAEEENIPSTSTASSKKDQIFKIQVTLTILEYFEVFLEVAAKRIWGDVGRWVIIFVMQSIKAGLRAALLFYYKVGLIRSPAIPSFERSKYLPHRIPAEPDVVFVLKHSGRVIRKLHASPPMHSRDWNVPEIPLSQFAERNLPRDKLLAEMIHISRPICHLVSLGACGTSSWKPWLLSLAMDVGSLYLHGDPLTANKSEQTELRKRTFALLLYLLRSPFYDRSTKLRLISSLESVGNRIPLIGNLFLLLAQAIPQWQSTYSYVWNDF</sequence>